<dbReference type="CDD" id="cd00090">
    <property type="entry name" value="HTH_ARSR"/>
    <property type="match status" value="1"/>
</dbReference>
<protein>
    <submittedName>
        <fullName evidence="3">Unannotated protein</fullName>
    </submittedName>
</protein>
<evidence type="ECO:0000313" key="3">
    <source>
        <dbReference type="EMBL" id="CAB4938611.1"/>
    </source>
</evidence>
<reference evidence="3" key="1">
    <citation type="submission" date="2020-05" db="EMBL/GenBank/DDBJ databases">
        <authorList>
            <person name="Chiriac C."/>
            <person name="Salcher M."/>
            <person name="Ghai R."/>
            <person name="Kavagutti S V."/>
        </authorList>
    </citation>
    <scope>NUCLEOTIDE SEQUENCE</scope>
</reference>
<accession>A0A6J7J6V7</accession>
<name>A0A6J7J6V7_9ZZZZ</name>
<feature type="region of interest" description="Disordered" evidence="1">
    <location>
        <begin position="92"/>
        <end position="111"/>
    </location>
</feature>
<dbReference type="Pfam" id="PF12802">
    <property type="entry name" value="MarR_2"/>
    <property type="match status" value="1"/>
</dbReference>
<organism evidence="3">
    <name type="scientific">freshwater metagenome</name>
    <dbReference type="NCBI Taxonomy" id="449393"/>
    <lineage>
        <taxon>unclassified sequences</taxon>
        <taxon>metagenomes</taxon>
        <taxon>ecological metagenomes</taxon>
    </lineage>
</organism>
<dbReference type="InterPro" id="IPR036390">
    <property type="entry name" value="WH_DNA-bd_sf"/>
</dbReference>
<evidence type="ECO:0000259" key="2">
    <source>
        <dbReference type="Pfam" id="PF12802"/>
    </source>
</evidence>
<proteinExistence type="predicted"/>
<sequence>MGAESARAWTLLTNHGRVLLLIAREPDMRIRDLAVAAGITERAVQMIVTDLEHAGYVVKERVGRRNAYTINRDRPFRHRAESDHSVGELIDLFSADPAPPSSRADSGPEQH</sequence>
<dbReference type="AlphaFoldDB" id="A0A6J7J6V7"/>
<dbReference type="GO" id="GO:0003700">
    <property type="term" value="F:DNA-binding transcription factor activity"/>
    <property type="evidence" value="ECO:0007669"/>
    <property type="project" value="InterPro"/>
</dbReference>
<dbReference type="Gene3D" id="1.10.10.10">
    <property type="entry name" value="Winged helix-like DNA-binding domain superfamily/Winged helix DNA-binding domain"/>
    <property type="match status" value="1"/>
</dbReference>
<dbReference type="SUPFAM" id="SSF46785">
    <property type="entry name" value="Winged helix' DNA-binding domain"/>
    <property type="match status" value="1"/>
</dbReference>
<dbReference type="InterPro" id="IPR000835">
    <property type="entry name" value="HTH_MarR-typ"/>
</dbReference>
<dbReference type="InterPro" id="IPR036388">
    <property type="entry name" value="WH-like_DNA-bd_sf"/>
</dbReference>
<dbReference type="EMBL" id="CAFBNE010000016">
    <property type="protein sequence ID" value="CAB4938611.1"/>
    <property type="molecule type" value="Genomic_DNA"/>
</dbReference>
<dbReference type="InterPro" id="IPR011991">
    <property type="entry name" value="ArsR-like_HTH"/>
</dbReference>
<feature type="domain" description="HTH marR-type" evidence="2">
    <location>
        <begin position="13"/>
        <end position="62"/>
    </location>
</feature>
<gene>
    <name evidence="3" type="ORF">UFOPK3772_00750</name>
</gene>
<evidence type="ECO:0000256" key="1">
    <source>
        <dbReference type="SAM" id="MobiDB-lite"/>
    </source>
</evidence>